<comment type="caution">
    <text evidence="2">The sequence shown here is derived from an EMBL/GenBank/DDBJ whole genome shotgun (WGS) entry which is preliminary data.</text>
</comment>
<accession>A0ABD1WX21</accession>
<dbReference type="EMBL" id="JBFOLJ010000002">
    <property type="protein sequence ID" value="KAL2554136.1"/>
    <property type="molecule type" value="Genomic_DNA"/>
</dbReference>
<keyword evidence="1" id="KW-0808">Transferase</keyword>
<dbReference type="AlphaFoldDB" id="A0ABD1WX21"/>
<dbReference type="PANTHER" id="PTHR31896:SF64">
    <property type="entry name" value="TRICHOTHECENE 3-O-ACETYLTRANSFERASE"/>
    <property type="match status" value="1"/>
</dbReference>
<dbReference type="GO" id="GO:0016740">
    <property type="term" value="F:transferase activity"/>
    <property type="evidence" value="ECO:0007669"/>
    <property type="project" value="UniProtKB-KW"/>
</dbReference>
<proteinExistence type="predicted"/>
<sequence>MELNIVELMGKQCNDSLIFPNEKLTPLTWFKNAISRESNYLSNQTDEISSFQSLCAVLWRDITRARKLLYSKTIMFRMAVNCRHRLVPRLETIFRQRDSEHSNICINQRRIG</sequence>
<evidence type="ECO:0000313" key="3">
    <source>
        <dbReference type="Proteomes" id="UP001604277"/>
    </source>
</evidence>
<evidence type="ECO:0000256" key="1">
    <source>
        <dbReference type="ARBA" id="ARBA00022679"/>
    </source>
</evidence>
<dbReference type="Pfam" id="PF02458">
    <property type="entry name" value="Transferase"/>
    <property type="match status" value="1"/>
</dbReference>
<gene>
    <name evidence="2" type="ORF">Fot_07755</name>
</gene>
<keyword evidence="3" id="KW-1185">Reference proteome</keyword>
<dbReference type="PANTHER" id="PTHR31896">
    <property type="entry name" value="FAMILY REGULATORY PROTEIN, PUTATIVE (AFU_ORTHOLOGUE AFUA_3G14730)-RELATED"/>
    <property type="match status" value="1"/>
</dbReference>
<dbReference type="Gene3D" id="3.30.559.10">
    <property type="entry name" value="Chloramphenicol acetyltransferase-like domain"/>
    <property type="match status" value="1"/>
</dbReference>
<dbReference type="Proteomes" id="UP001604277">
    <property type="component" value="Unassembled WGS sequence"/>
</dbReference>
<name>A0ABD1WX21_9LAMI</name>
<protein>
    <submittedName>
        <fullName evidence="2">HXXXD-type acyl-transferase family protein</fullName>
    </submittedName>
</protein>
<evidence type="ECO:0000313" key="2">
    <source>
        <dbReference type="EMBL" id="KAL2554136.1"/>
    </source>
</evidence>
<reference evidence="3" key="1">
    <citation type="submission" date="2024-07" db="EMBL/GenBank/DDBJ databases">
        <title>Two chromosome-level genome assemblies of Korean endemic species Abeliophyllum distichum and Forsythia ovata (Oleaceae).</title>
        <authorList>
            <person name="Jang H."/>
        </authorList>
    </citation>
    <scope>NUCLEOTIDE SEQUENCE [LARGE SCALE GENOMIC DNA]</scope>
</reference>
<organism evidence="2 3">
    <name type="scientific">Forsythia ovata</name>
    <dbReference type="NCBI Taxonomy" id="205694"/>
    <lineage>
        <taxon>Eukaryota</taxon>
        <taxon>Viridiplantae</taxon>
        <taxon>Streptophyta</taxon>
        <taxon>Embryophyta</taxon>
        <taxon>Tracheophyta</taxon>
        <taxon>Spermatophyta</taxon>
        <taxon>Magnoliopsida</taxon>
        <taxon>eudicotyledons</taxon>
        <taxon>Gunneridae</taxon>
        <taxon>Pentapetalae</taxon>
        <taxon>asterids</taxon>
        <taxon>lamiids</taxon>
        <taxon>Lamiales</taxon>
        <taxon>Oleaceae</taxon>
        <taxon>Forsythieae</taxon>
        <taxon>Forsythia</taxon>
    </lineage>
</organism>
<dbReference type="InterPro" id="IPR023213">
    <property type="entry name" value="CAT-like_dom_sf"/>
</dbReference>
<dbReference type="InterPro" id="IPR051283">
    <property type="entry name" value="Sec_Metabolite_Acyltrans"/>
</dbReference>